<organism evidence="2 3">
    <name type="scientific">Rhodoplanes serenus</name>
    <dbReference type="NCBI Taxonomy" id="200615"/>
    <lineage>
        <taxon>Bacteria</taxon>
        <taxon>Pseudomonadati</taxon>
        <taxon>Pseudomonadota</taxon>
        <taxon>Alphaproteobacteria</taxon>
        <taxon>Hyphomicrobiales</taxon>
        <taxon>Nitrobacteraceae</taxon>
        <taxon>Rhodoplanes</taxon>
    </lineage>
</organism>
<gene>
    <name evidence="2" type="ORF">RHODGE_RHODGE_03317</name>
</gene>
<dbReference type="Proteomes" id="UP000289200">
    <property type="component" value="Unassembled WGS sequence"/>
</dbReference>
<keyword evidence="3" id="KW-1185">Reference proteome</keyword>
<evidence type="ECO:0000313" key="3">
    <source>
        <dbReference type="Proteomes" id="UP000289200"/>
    </source>
</evidence>
<dbReference type="AlphaFoldDB" id="A0A3S4CIK6"/>
<name>A0A3S4CIK6_9BRAD</name>
<evidence type="ECO:0000313" key="2">
    <source>
        <dbReference type="EMBL" id="VCU10131.1"/>
    </source>
</evidence>
<reference evidence="3" key="1">
    <citation type="submission" date="2018-10" db="EMBL/GenBank/DDBJ databases">
        <authorList>
            <person name="Peiro R."/>
            <person name="Begona"/>
            <person name="Cbmso G."/>
            <person name="Lopez M."/>
            <person name="Gonzalez S."/>
            <person name="Sacristan E."/>
            <person name="Castillo E."/>
        </authorList>
    </citation>
    <scope>NUCLEOTIDE SEQUENCE [LARGE SCALE GENOMIC DNA]</scope>
</reference>
<evidence type="ECO:0008006" key="4">
    <source>
        <dbReference type="Google" id="ProtNLM"/>
    </source>
</evidence>
<dbReference type="RefSeq" id="WP_129610057.1">
    <property type="nucleotide sequence ID" value="NZ_UWOC01000161.1"/>
</dbReference>
<dbReference type="EMBL" id="UWOC01000161">
    <property type="protein sequence ID" value="VCU10131.1"/>
    <property type="molecule type" value="Genomic_DNA"/>
</dbReference>
<accession>A0A3S4CIK6</accession>
<proteinExistence type="predicted"/>
<dbReference type="Pfam" id="PF16510">
    <property type="entry name" value="P22_portal"/>
    <property type="match status" value="1"/>
</dbReference>
<sequence length="658" mass="72724">MADTGYAPGGSGVASVPAGGADHGGLSLGELKRRYLDYLSSKRDEIAEQKEARRYYHGAHWTPAQLKTLKKRNQPAMTFNEIGRKIDGVVGLIERLRQDPRAYPRTPQHEQGAELATAVLRYVLDQQDWKAKSPETARDGAIDGIGGVELGLTGGDTGGPDDLDIEIDVVEPDTFFYDPQSIRADFSDARFLGVSKWVDIEAAIELVPAKREEIEASIETSTELSTDSDREARWFASDGARKRVRLVDHWYMRGGQWWFALHTGSTVLMEGRSYLVDEKGRTFCRYIMFSANTDHDGDRYGFVRNMRSAQDGINAKQSKLQHILASRRLILRTGAVGSIEKTRAEMARPDGVIELPPKNAPIGDDIKIDDQSFDFMGWSKLLELNQASIQNFGPNPALIGGGLENSSGRAIALLQQAGIAELGPYILAYRGWKMRVYRAVWNMIRQYWTAERWVRVTDDDGLAQFAQINGMDVDPQTGMPTLVNAIGSLDVDIIIDEGPDSVNMMADSYDTLTALAAKGANVPPRVLLELAPLASSVKKKVTDLLDQASQQPPPEVAARQAEMQLKQQDAQASIQIEAQKAAQSAQLRRDELAASIAMKRERMQADLVLERERAAAQIMLEREKQMMQSELAAQKVAAGIEIERERAGRKAAVPDATT</sequence>
<evidence type="ECO:0000256" key="1">
    <source>
        <dbReference type="SAM" id="MobiDB-lite"/>
    </source>
</evidence>
<dbReference type="InterPro" id="IPR032427">
    <property type="entry name" value="P22_portal"/>
</dbReference>
<protein>
    <recommendedName>
        <fullName evidence="4">Portal protein</fullName>
    </recommendedName>
</protein>
<comment type="caution">
    <text evidence="2">The sequence shown here is derived from an EMBL/GenBank/DDBJ whole genome shotgun (WGS) entry which is preliminary data.</text>
</comment>
<feature type="region of interest" description="Disordered" evidence="1">
    <location>
        <begin position="1"/>
        <end position="21"/>
    </location>
</feature>
<dbReference type="OrthoDB" id="1632915at2"/>